<feature type="chain" id="PRO_5032304359" description="DUF916 domain-containing protein" evidence="2">
    <location>
        <begin position="26"/>
        <end position="291"/>
    </location>
</feature>
<name>A0A857MUV7_9BACT</name>
<keyword evidence="1" id="KW-0472">Membrane</keyword>
<proteinExistence type="predicted"/>
<keyword evidence="4" id="KW-1185">Reference proteome</keyword>
<evidence type="ECO:0000256" key="2">
    <source>
        <dbReference type="SAM" id="SignalP"/>
    </source>
</evidence>
<evidence type="ECO:0000313" key="4">
    <source>
        <dbReference type="Proteomes" id="UP001059824"/>
    </source>
</evidence>
<protein>
    <recommendedName>
        <fullName evidence="5">DUF916 domain-containing protein</fullName>
    </recommendedName>
</protein>
<organism evidence="3 4">
    <name type="scientific">Candidatus Mycosynbacter amalyticus</name>
    <dbReference type="NCBI Taxonomy" id="2665156"/>
    <lineage>
        <taxon>Bacteria</taxon>
        <taxon>Candidatus Saccharimonadota</taxon>
        <taxon>Candidatus Saccharimonadota incertae sedis</taxon>
        <taxon>Candidatus Mycosynbacter</taxon>
    </lineage>
</organism>
<dbReference type="Proteomes" id="UP001059824">
    <property type="component" value="Chromosome"/>
</dbReference>
<sequence length="291" mass="31444">MKRGVITTCCLALGLSFLVSVPAHADTSGLWMSSSRQNLTSKAGVGTSAHIKIANKTDAPMDVQLSVKSFNVDSQTRAITFVDPREDWITPDVPRLELAPTEEQDINYRIAIPVTADEKEYHFALIASTVVGSDQNAKTLRVASLLYLSVDGGHLTRAGDITSAHVPSFAFGTTIPYTFAIKNTGDIHLELQSNVQLQGQAWNSLTTARPAVVLPGESRTISDAVTSPSLPGIYTLRYGYTDDTTGAKTLEVVPVIYLPIWAVGVLASLLLASVWLWQRRRSGKISATSDQ</sequence>
<dbReference type="RefSeq" id="WP_260763117.1">
    <property type="nucleotide sequence ID" value="NZ_CP045921.1"/>
</dbReference>
<reference evidence="3" key="1">
    <citation type="journal article" date="2021" name="Nat. Microbiol.">
        <title>Cocultivation of an ultrasmall environmental parasitic bacterium with lytic ability against bacteria associated with wastewater foams.</title>
        <authorList>
            <person name="Batinovic S."/>
            <person name="Rose J.J.A."/>
            <person name="Ratcliffe J."/>
            <person name="Seviour R.J."/>
            <person name="Petrovski S."/>
        </authorList>
    </citation>
    <scope>NUCLEOTIDE SEQUENCE</scope>
    <source>
        <strain evidence="3">JR1</strain>
    </source>
</reference>
<keyword evidence="1" id="KW-0812">Transmembrane</keyword>
<keyword evidence="1" id="KW-1133">Transmembrane helix</keyword>
<dbReference type="KEGG" id="mama:GII36_05045"/>
<evidence type="ECO:0000313" key="3">
    <source>
        <dbReference type="EMBL" id="QHN43187.1"/>
    </source>
</evidence>
<dbReference type="AlphaFoldDB" id="A0A857MUV7"/>
<accession>A0A857MUV7</accession>
<feature type="transmembrane region" description="Helical" evidence="1">
    <location>
        <begin position="256"/>
        <end position="277"/>
    </location>
</feature>
<evidence type="ECO:0008006" key="5">
    <source>
        <dbReference type="Google" id="ProtNLM"/>
    </source>
</evidence>
<dbReference type="EMBL" id="CP045921">
    <property type="protein sequence ID" value="QHN43187.1"/>
    <property type="molecule type" value="Genomic_DNA"/>
</dbReference>
<feature type="signal peptide" evidence="2">
    <location>
        <begin position="1"/>
        <end position="25"/>
    </location>
</feature>
<keyword evidence="2" id="KW-0732">Signal</keyword>
<evidence type="ECO:0000256" key="1">
    <source>
        <dbReference type="SAM" id="Phobius"/>
    </source>
</evidence>
<gene>
    <name evidence="3" type="ORF">GII36_05045</name>
</gene>